<accession>A0A6V7X0W8</accession>
<evidence type="ECO:0000313" key="1">
    <source>
        <dbReference type="EMBL" id="CAD2192889.1"/>
    </source>
</evidence>
<protein>
    <submittedName>
        <fullName evidence="1">Uncharacterized protein</fullName>
    </submittedName>
</protein>
<dbReference type="AlphaFoldDB" id="A0A6V7X0W8"/>
<proteinExistence type="predicted"/>
<name>A0A6V7X0W8_MELEN</name>
<comment type="caution">
    <text evidence="1">The sequence shown here is derived from an EMBL/GenBank/DDBJ whole genome shotgun (WGS) entry which is preliminary data.</text>
</comment>
<dbReference type="Proteomes" id="UP000580250">
    <property type="component" value="Unassembled WGS sequence"/>
</dbReference>
<organism evidence="1 2">
    <name type="scientific">Meloidogyne enterolobii</name>
    <name type="common">Root-knot nematode worm</name>
    <name type="synonym">Meloidogyne mayaguensis</name>
    <dbReference type="NCBI Taxonomy" id="390850"/>
    <lineage>
        <taxon>Eukaryota</taxon>
        <taxon>Metazoa</taxon>
        <taxon>Ecdysozoa</taxon>
        <taxon>Nematoda</taxon>
        <taxon>Chromadorea</taxon>
        <taxon>Rhabditida</taxon>
        <taxon>Tylenchina</taxon>
        <taxon>Tylenchomorpha</taxon>
        <taxon>Tylenchoidea</taxon>
        <taxon>Meloidogynidae</taxon>
        <taxon>Meloidogyninae</taxon>
        <taxon>Meloidogyne</taxon>
    </lineage>
</organism>
<sequence>MITQKYTHFFGDSIEESNILVGLFTGYFNEKDKIIEKWRIKLTIDYFLYREWFHKMNKKYEEKLKEIKLIIDKIFEFYWEGDYFLREFIMKLNDPPKDIFLVQFQEIFLDTKLHAQKSINSPTILQSIKFCIEEILKELKLINKNIWLECVEIKLKNQKLFGKMIEDQKQLYREKIVEYFLNKNGEVDEEDFDHLTNKIKEIDDNEFKLFLGISKRKFYQTVQQGKVPLTEETITKENNKIVEELKTQEINSKTEEKISVNKEQTTKSTNLINTECAIIEEKNLKQENISKENEIFKLQKLSSGFYQNCTPT</sequence>
<reference evidence="1 2" key="1">
    <citation type="submission" date="2020-08" db="EMBL/GenBank/DDBJ databases">
        <authorList>
            <person name="Koutsovoulos G."/>
            <person name="Danchin GJ E."/>
        </authorList>
    </citation>
    <scope>NUCLEOTIDE SEQUENCE [LARGE SCALE GENOMIC DNA]</scope>
</reference>
<evidence type="ECO:0000313" key="2">
    <source>
        <dbReference type="Proteomes" id="UP000580250"/>
    </source>
</evidence>
<gene>
    <name evidence="1" type="ORF">MENT_LOCUS45813</name>
</gene>
<dbReference type="EMBL" id="CAJEWN010000986">
    <property type="protein sequence ID" value="CAD2192889.1"/>
    <property type="molecule type" value="Genomic_DNA"/>
</dbReference>